<feature type="domain" description="Fibronectin type-III" evidence="3">
    <location>
        <begin position="705"/>
        <end position="801"/>
    </location>
</feature>
<dbReference type="NCBIfam" id="TIGR04183">
    <property type="entry name" value="Por_Secre_tail"/>
    <property type="match status" value="1"/>
</dbReference>
<dbReference type="CDD" id="cd00063">
    <property type="entry name" value="FN3"/>
    <property type="match status" value="2"/>
</dbReference>
<dbReference type="SMART" id="SM00060">
    <property type="entry name" value="FN3"/>
    <property type="match status" value="5"/>
</dbReference>
<dbReference type="Pfam" id="PF19081">
    <property type="entry name" value="Ig_7"/>
    <property type="match status" value="2"/>
</dbReference>
<keyword evidence="1 2" id="KW-0732">Signal</keyword>
<dbReference type="InterPro" id="IPR036116">
    <property type="entry name" value="FN3_sf"/>
</dbReference>
<dbReference type="InterPro" id="IPR013783">
    <property type="entry name" value="Ig-like_fold"/>
</dbReference>
<organism evidence="4 5">
    <name type="scientific">Flavobacterium suzhouense</name>
    <dbReference type="NCBI Taxonomy" id="1529638"/>
    <lineage>
        <taxon>Bacteria</taxon>
        <taxon>Pseudomonadati</taxon>
        <taxon>Bacteroidota</taxon>
        <taxon>Flavobacteriia</taxon>
        <taxon>Flavobacteriales</taxon>
        <taxon>Flavobacteriaceae</taxon>
        <taxon>Flavobacterium</taxon>
    </lineage>
</organism>
<reference evidence="5" key="1">
    <citation type="journal article" date="2019" name="Int. J. Syst. Evol. Microbiol.">
        <title>The Global Catalogue of Microorganisms (GCM) 10K type strain sequencing project: providing services to taxonomists for standard genome sequencing and annotation.</title>
        <authorList>
            <consortium name="The Broad Institute Genomics Platform"/>
            <consortium name="The Broad Institute Genome Sequencing Center for Infectious Disease"/>
            <person name="Wu L."/>
            <person name="Ma J."/>
        </authorList>
    </citation>
    <scope>NUCLEOTIDE SEQUENCE [LARGE SCALE GENOMIC DNA]</scope>
    <source>
        <strain evidence="5">KCTC 42107</strain>
    </source>
</reference>
<accession>A0ABW5NN74</accession>
<dbReference type="Pfam" id="PF18962">
    <property type="entry name" value="Por_Secre_tail"/>
    <property type="match status" value="1"/>
</dbReference>
<evidence type="ECO:0000256" key="1">
    <source>
        <dbReference type="ARBA" id="ARBA00022729"/>
    </source>
</evidence>
<dbReference type="Proteomes" id="UP001597480">
    <property type="component" value="Unassembled WGS sequence"/>
</dbReference>
<feature type="domain" description="Fibronectin type-III" evidence="3">
    <location>
        <begin position="1019"/>
        <end position="1114"/>
    </location>
</feature>
<sequence>MSKFLLTGKKNLIPKLFFAAMLFSGINARSQCAPAIAGVSNITSTSAKINWNPVAAYPTATYTLEVHTNAGFTAPFGVYPAITGTSYALSGLANGTTYYYRVKTNDAACTDFATGSFVAQMGLTPLDVTGFNHDVIANGVGSPLNTTTNSVDSNTNTSANFAYMSRDYKLNATDADLTYGLPLSRGLTSPNVTGLNYILQDYSANNSLRLSATGDFGTLTLSQPASLYNIYLAVASGDGTSTFDAEIQFADSSTQIVTGLSAINWDDTSASNPPVIVTGIGRVKRTTGVASGTPNNFRIFQLTLNIDAANQTKLVNAIKFTKTVTNATESKIPNIFAVSGRLVSPCPYLASASSTINSTTSATVNWTLGGTGTSGGSVTYTVEVYTDAAYTIQAPGSPFTGLTGTSQLVTGLTLDTPYYYRVRANNGTCSSDYVTGTFTPAYCSATTTNTTLYYISNFTTTGGYTNINNTTPTSNSYGNFSSQIVSKAAGTTFNFNGTRYGTSSTKIVLFADWNGDGDFDDANETVTTLAAGPAAFSGTITIPAGTPTGNYRLRVRSSSSSTTITACGNLSYSDIEDYTIAVVPTPADCTAPATPMLAITLPTTTGMTLTASSSTPPTNYLLIRSTETTLTEAPVNKTVYAVGTNFGGGIVIANAATIAGLVDFAAPNTHYYYFLYAYNDGGASCLGPIYSTTAATADGLTCANAVVNASASNITSTSATLNWSSVVGKNGAAATYTVEVYTDSSLSNQFGSAITVTSPATSYNLTGLTNGVTYYYRVKTQTAACFTSTWSAVSSFTAQNNYTPFTVTGFTDDVIANGTGIAKTSTTNDIDAVNNAYMAINYERIAGSVATVGLPLSRTMTTTAIPALSFLFADYSANNSLRLPAQNQVGTLTLATPKKLTNVYLAVTSGSGSSTITSKINFQDGSSQTPITTTTLTDWYGSSSTAQPALISSIGRVNRADNTGTPETGASKVFYIDIPVLAENQTKVVASIEITKTSTGATSPVPNIFAVSGKQVDECPVMATVTTTPAGDNATINWTLTATSAVATSYTVEVYSDAAMTTPVTGSPFTVTTGTSKNVTGLSPLTNYFFRVKATNTICSSAYIGGTFMTTCLAPSAPAAAATQTVCGPATIANLNATAVSGATLNWYTIPAGGTAQPTTTALASGNYYVSQTLNSCESTRTLVAVTVNTVNAPVAAAQTVCMGTTFNQLAVTGATGATFTWSATQGGSAITGTTAVTTGTFYVTQTLNGCTSPATSVALTTTTVNPPSAAAQTHCSGTTFSQLTVTGATGATFTWSATQGGTAIAGTTVATSGTYFVTQTVGTCTSTATQVTVTINTIPAPIATAQTFCIGATVANLSATGVAGGTFTWSATQGGTALATTTQLASGTYFVTQTLNACTSTPVSVTVTVNSTAAPTATATQTFCLGATVANLQATTLAGATFKWSATEGGTELASTAALTSGTYYITQTLNSCESTATTVTVVVNSTAAPTATAQTFCTGAVASELSATTLADATVEWSLTEDGTAISANTLLITGTYYVRQTLNNCVSPSTAVAVVVNTTVAPGADDQTFCAGATVENLMVTNATGATVNWYSTVGGSALDAATVLQTGTYYVTQTLNQCESTATEIQVIVNTVNAPTVNAQTFCAGATVEDLVATADTNATLNWYSTIGGNTLTPSTVLAAGTYYVTQTLNQCESTTTEFEVIINTVNAPAAQSQEFCTGVTAAELVATGDGEGTLTWYATEDGLPIAETTVLETGTYYVTQTVGTCTSTATAVNVTINAIPDAPTGSSTQTYVAGDTLSDLTLTTDNDATIQWYILEEGIYTGVSSDTLLEEGVTYYATQIVSACESDYFAVTVSEVTGRDDFKFSNLSVYPNPAKDYITVSNTSSISKIAVINLLGQTVIEKSVNSNTAQIDLSNIASGTYILQVSAEGAKANVKVIKH</sequence>
<dbReference type="InterPro" id="IPR045474">
    <property type="entry name" value="GEVED"/>
</dbReference>
<evidence type="ECO:0000313" key="5">
    <source>
        <dbReference type="Proteomes" id="UP001597480"/>
    </source>
</evidence>
<dbReference type="SUPFAM" id="SSF49265">
    <property type="entry name" value="Fibronectin type III"/>
    <property type="match status" value="4"/>
</dbReference>
<comment type="caution">
    <text evidence="4">The sequence shown here is derived from an EMBL/GenBank/DDBJ whole genome shotgun (WGS) entry which is preliminary data.</text>
</comment>
<evidence type="ECO:0000256" key="2">
    <source>
        <dbReference type="SAM" id="SignalP"/>
    </source>
</evidence>
<feature type="chain" id="PRO_5045183238" evidence="2">
    <location>
        <begin position="20"/>
        <end position="1944"/>
    </location>
</feature>
<evidence type="ECO:0000313" key="4">
    <source>
        <dbReference type="EMBL" id="MFD2600541.1"/>
    </source>
</evidence>
<feature type="domain" description="Fibronectin type-III" evidence="3">
    <location>
        <begin position="33"/>
        <end position="127"/>
    </location>
</feature>
<gene>
    <name evidence="4" type="ORF">ACFSR3_00615</name>
</gene>
<dbReference type="Gene3D" id="2.60.40.10">
    <property type="entry name" value="Immunoglobulins"/>
    <property type="match status" value="4"/>
</dbReference>
<evidence type="ECO:0000259" key="3">
    <source>
        <dbReference type="PROSITE" id="PS50853"/>
    </source>
</evidence>
<protein>
    <submittedName>
        <fullName evidence="4">Fibronectin type III domain-containing protein</fullName>
    </submittedName>
</protein>
<feature type="signal peptide" evidence="2">
    <location>
        <begin position="1"/>
        <end position="19"/>
    </location>
</feature>
<feature type="domain" description="Fibronectin type-III" evidence="3">
    <location>
        <begin position="344"/>
        <end position="446"/>
    </location>
</feature>
<dbReference type="EMBL" id="JBHUMD010000001">
    <property type="protein sequence ID" value="MFD2600541.1"/>
    <property type="molecule type" value="Genomic_DNA"/>
</dbReference>
<proteinExistence type="predicted"/>
<dbReference type="Pfam" id="PF20009">
    <property type="entry name" value="GEVED"/>
    <property type="match status" value="1"/>
</dbReference>
<keyword evidence="5" id="KW-1185">Reference proteome</keyword>
<dbReference type="InterPro" id="IPR044023">
    <property type="entry name" value="Ig_7"/>
</dbReference>
<dbReference type="InterPro" id="IPR026444">
    <property type="entry name" value="Secre_tail"/>
</dbReference>
<dbReference type="InterPro" id="IPR003961">
    <property type="entry name" value="FN3_dom"/>
</dbReference>
<dbReference type="PROSITE" id="PS50853">
    <property type="entry name" value="FN3"/>
    <property type="match status" value="4"/>
</dbReference>
<name>A0ABW5NN74_9FLAO</name>
<dbReference type="Pfam" id="PF00041">
    <property type="entry name" value="fn3"/>
    <property type="match status" value="1"/>
</dbReference>